<proteinExistence type="predicted"/>
<dbReference type="Pfam" id="PF13602">
    <property type="entry name" value="ADH_zinc_N_2"/>
    <property type="match status" value="1"/>
</dbReference>
<dbReference type="Gene3D" id="3.90.180.10">
    <property type="entry name" value="Medium-chain alcohol dehydrogenases, catalytic domain"/>
    <property type="match status" value="1"/>
</dbReference>
<accession>A0A7Z0EAK2</accession>
<gene>
    <name evidence="1" type="ORF">HNR11_002184</name>
</gene>
<protein>
    <submittedName>
        <fullName evidence="1">D-arabinose 1-dehydrogenase-like Zn-dependent alcohol dehydrogenase</fullName>
    </submittedName>
</protein>
<dbReference type="EMBL" id="JACCFQ010000001">
    <property type="protein sequence ID" value="NYJ17650.1"/>
    <property type="molecule type" value="Genomic_DNA"/>
</dbReference>
<dbReference type="RefSeq" id="WP_179442307.1">
    <property type="nucleotide sequence ID" value="NZ_BAAALK010000002.1"/>
</dbReference>
<reference evidence="1 2" key="1">
    <citation type="submission" date="2020-07" db="EMBL/GenBank/DDBJ databases">
        <title>Sequencing the genomes of 1000 actinobacteria strains.</title>
        <authorList>
            <person name="Klenk H.-P."/>
        </authorList>
    </citation>
    <scope>NUCLEOTIDE SEQUENCE [LARGE SCALE GENOMIC DNA]</scope>
    <source>
        <strain evidence="1 2">DSM 15664</strain>
    </source>
</reference>
<name>A0A7Z0EAK2_9MICC</name>
<dbReference type="Gene3D" id="3.40.50.720">
    <property type="entry name" value="NAD(P)-binding Rossmann-like Domain"/>
    <property type="match status" value="1"/>
</dbReference>
<keyword evidence="2" id="KW-1185">Reference proteome</keyword>
<sequence length="77" mass="8533">MKALQYVTIGQPPDVREVPTPLGGRNRGSRPELVEVLELARNGQLAVEIELYSLDQAPEAYRKLHDGELRGRAVVVP</sequence>
<evidence type="ECO:0000313" key="2">
    <source>
        <dbReference type="Proteomes" id="UP000560069"/>
    </source>
</evidence>
<organism evidence="1 2">
    <name type="scientific">Nesterenkonia sandarakina</name>
    <dbReference type="NCBI Taxonomy" id="272918"/>
    <lineage>
        <taxon>Bacteria</taxon>
        <taxon>Bacillati</taxon>
        <taxon>Actinomycetota</taxon>
        <taxon>Actinomycetes</taxon>
        <taxon>Micrococcales</taxon>
        <taxon>Micrococcaceae</taxon>
        <taxon>Nesterenkonia</taxon>
    </lineage>
</organism>
<evidence type="ECO:0000313" key="1">
    <source>
        <dbReference type="EMBL" id="NYJ17650.1"/>
    </source>
</evidence>
<dbReference type="AlphaFoldDB" id="A0A7Z0EAK2"/>
<dbReference type="Proteomes" id="UP000560069">
    <property type="component" value="Unassembled WGS sequence"/>
</dbReference>
<comment type="caution">
    <text evidence="1">The sequence shown here is derived from an EMBL/GenBank/DDBJ whole genome shotgun (WGS) entry which is preliminary data.</text>
</comment>